<dbReference type="Proteomes" id="UP000032076">
    <property type="component" value="Unassembled WGS sequence"/>
</dbReference>
<keyword evidence="1" id="KW-0805">Transcription regulation</keyword>
<dbReference type="SMART" id="SM00347">
    <property type="entry name" value="HTH_MARR"/>
    <property type="match status" value="1"/>
</dbReference>
<dbReference type="GO" id="GO:0003677">
    <property type="term" value="F:DNA binding"/>
    <property type="evidence" value="ECO:0007669"/>
    <property type="project" value="UniProtKB-KW"/>
</dbReference>
<feature type="domain" description="HTH marR-type" evidence="4">
    <location>
        <begin position="6"/>
        <end position="149"/>
    </location>
</feature>
<evidence type="ECO:0000256" key="3">
    <source>
        <dbReference type="ARBA" id="ARBA00023163"/>
    </source>
</evidence>
<accession>A0ABD4A4S2</accession>
<dbReference type="SUPFAM" id="SSF46785">
    <property type="entry name" value="Winged helix' DNA-binding domain"/>
    <property type="match status" value="1"/>
</dbReference>
<dbReference type="Pfam" id="PF22381">
    <property type="entry name" value="Staph_reg_Sar_Rot"/>
    <property type="match status" value="1"/>
</dbReference>
<dbReference type="InterPro" id="IPR000835">
    <property type="entry name" value="HTH_MarR-typ"/>
</dbReference>
<gene>
    <name evidence="5" type="ORF">B4167_3085</name>
</gene>
<dbReference type="InterPro" id="IPR036388">
    <property type="entry name" value="WH-like_DNA-bd_sf"/>
</dbReference>
<dbReference type="EMBL" id="JXLU01000103">
    <property type="protein sequence ID" value="KIO72110.1"/>
    <property type="molecule type" value="Genomic_DNA"/>
</dbReference>
<dbReference type="AlphaFoldDB" id="A0ABD4A4S2"/>
<protein>
    <recommendedName>
        <fullName evidence="4">HTH marR-type domain-containing protein</fullName>
    </recommendedName>
</protein>
<dbReference type="InterPro" id="IPR055166">
    <property type="entry name" value="Transc_reg_Sar_Rot_HTH"/>
</dbReference>
<dbReference type="RefSeq" id="WP_052480384.1">
    <property type="nucleotide sequence ID" value="NZ_CP023704.1"/>
</dbReference>
<organism evidence="5 6">
    <name type="scientific">Caldibacillus thermoamylovorans</name>
    <dbReference type="NCBI Taxonomy" id="35841"/>
    <lineage>
        <taxon>Bacteria</taxon>
        <taxon>Bacillati</taxon>
        <taxon>Bacillota</taxon>
        <taxon>Bacilli</taxon>
        <taxon>Bacillales</taxon>
        <taxon>Bacillaceae</taxon>
        <taxon>Caldibacillus</taxon>
    </lineage>
</organism>
<evidence type="ECO:0000313" key="5">
    <source>
        <dbReference type="EMBL" id="KIO72110.1"/>
    </source>
</evidence>
<dbReference type="PANTHER" id="PTHR33164:SF43">
    <property type="entry name" value="HTH-TYPE TRANSCRIPTIONAL REPRESSOR YETL"/>
    <property type="match status" value="1"/>
</dbReference>
<dbReference type="PROSITE" id="PS50995">
    <property type="entry name" value="HTH_MARR_2"/>
    <property type="match status" value="1"/>
</dbReference>
<dbReference type="InterPro" id="IPR039422">
    <property type="entry name" value="MarR/SlyA-like"/>
</dbReference>
<evidence type="ECO:0000256" key="2">
    <source>
        <dbReference type="ARBA" id="ARBA00023125"/>
    </source>
</evidence>
<dbReference type="GO" id="GO:0006355">
    <property type="term" value="P:regulation of DNA-templated transcription"/>
    <property type="evidence" value="ECO:0007669"/>
    <property type="project" value="UniProtKB-ARBA"/>
</dbReference>
<evidence type="ECO:0000256" key="1">
    <source>
        <dbReference type="ARBA" id="ARBA00023015"/>
    </source>
</evidence>
<evidence type="ECO:0000259" key="4">
    <source>
        <dbReference type="PROSITE" id="PS50995"/>
    </source>
</evidence>
<sequence>MNGLNVDEFKFSILNYSRKINDHLTASLNKTGLEFGLTGMQVMLLLKLFKDGATTIGNLAEHTRVAGANISSMCKKLEQKGFLTRSRDKRDERIVNISLTDKGLSVMSEIDQIFEEKIQSILAGEKQETLEAIVKGLKLLDILFEKIEIGNK</sequence>
<dbReference type="Gene3D" id="1.10.10.10">
    <property type="entry name" value="Winged helix-like DNA-binding domain superfamily/Winged helix DNA-binding domain"/>
    <property type="match status" value="1"/>
</dbReference>
<comment type="caution">
    <text evidence="5">The sequence shown here is derived from an EMBL/GenBank/DDBJ whole genome shotgun (WGS) entry which is preliminary data.</text>
</comment>
<evidence type="ECO:0000313" key="6">
    <source>
        <dbReference type="Proteomes" id="UP000032076"/>
    </source>
</evidence>
<reference evidence="5 6" key="1">
    <citation type="submission" date="2015-01" db="EMBL/GenBank/DDBJ databases">
        <title>Draft Genome Sequences of Four Bacillus thermoamylovorans Strains, Isolated From Food Products.</title>
        <authorList>
            <person name="Krawcyk A.O."/>
            <person name="Berendsen E.M."/>
            <person name="Eijlander R.T."/>
            <person name="de Jong A."/>
            <person name="Wells-Bennik M."/>
            <person name="Kuipers O.P."/>
        </authorList>
    </citation>
    <scope>NUCLEOTIDE SEQUENCE [LARGE SCALE GENOMIC DNA]</scope>
    <source>
        <strain evidence="5 6">B4167</strain>
    </source>
</reference>
<keyword evidence="3" id="KW-0804">Transcription</keyword>
<name>A0ABD4A4S2_9BACI</name>
<keyword evidence="2" id="KW-0238">DNA-binding</keyword>
<dbReference type="KEGG" id="bthv:CQJ30_05230"/>
<dbReference type="InterPro" id="IPR036390">
    <property type="entry name" value="WH_DNA-bd_sf"/>
</dbReference>
<proteinExistence type="predicted"/>
<dbReference type="PANTHER" id="PTHR33164">
    <property type="entry name" value="TRANSCRIPTIONAL REGULATOR, MARR FAMILY"/>
    <property type="match status" value="1"/>
</dbReference>